<proteinExistence type="predicted"/>
<gene>
    <name evidence="3" type="ORF">JN10_2468</name>
</gene>
<evidence type="ECO:0000256" key="1">
    <source>
        <dbReference type="SAM" id="Phobius"/>
    </source>
</evidence>
<dbReference type="Proteomes" id="UP000320547">
    <property type="component" value="Unassembled WGS sequence"/>
</dbReference>
<dbReference type="Gene3D" id="3.10.310.50">
    <property type="match status" value="1"/>
</dbReference>
<keyword evidence="4" id="KW-1185">Reference proteome</keyword>
<dbReference type="RefSeq" id="WP_067598486.1">
    <property type="nucleotide sequence ID" value="NZ_CP015963.1"/>
</dbReference>
<reference evidence="3 4" key="1">
    <citation type="submission" date="2019-07" db="EMBL/GenBank/DDBJ databases">
        <title>Genomic Encyclopedia of Archaeal and Bacterial Type Strains, Phase II (KMG-II): from individual species to whole genera.</title>
        <authorList>
            <person name="Goeker M."/>
        </authorList>
    </citation>
    <scope>NUCLEOTIDE SEQUENCE [LARGE SCALE GENOMIC DNA]</scope>
    <source>
        <strain evidence="3 4">ATCC BAA-2084</strain>
    </source>
</reference>
<dbReference type="EMBL" id="VLLK01000002">
    <property type="protein sequence ID" value="TWJ06924.1"/>
    <property type="molecule type" value="Genomic_DNA"/>
</dbReference>
<dbReference type="InterPro" id="IPR007621">
    <property type="entry name" value="TPM_dom"/>
</dbReference>
<dbReference type="Pfam" id="PF04536">
    <property type="entry name" value="TPM_phosphatase"/>
    <property type="match status" value="1"/>
</dbReference>
<evidence type="ECO:0000313" key="4">
    <source>
        <dbReference type="Proteomes" id="UP000320547"/>
    </source>
</evidence>
<name>A0A562UMT4_9SPHN</name>
<keyword evidence="1" id="KW-0472">Membrane</keyword>
<organism evidence="3 4">
    <name type="scientific">Altererythrobacter ishigakiensis</name>
    <dbReference type="NCBI Taxonomy" id="476157"/>
    <lineage>
        <taxon>Bacteria</taxon>
        <taxon>Pseudomonadati</taxon>
        <taxon>Pseudomonadota</taxon>
        <taxon>Alphaproteobacteria</taxon>
        <taxon>Sphingomonadales</taxon>
        <taxon>Erythrobacteraceae</taxon>
        <taxon>Altererythrobacter</taxon>
    </lineage>
</organism>
<evidence type="ECO:0000259" key="2">
    <source>
        <dbReference type="Pfam" id="PF04536"/>
    </source>
</evidence>
<dbReference type="AlphaFoldDB" id="A0A562UMT4"/>
<feature type="domain" description="TPM" evidence="2">
    <location>
        <begin position="144"/>
        <end position="207"/>
    </location>
</feature>
<comment type="caution">
    <text evidence="3">The sequence shown here is derived from an EMBL/GenBank/DDBJ whole genome shotgun (WGS) entry which is preliminary data.</text>
</comment>
<evidence type="ECO:0000313" key="3">
    <source>
        <dbReference type="EMBL" id="TWJ06924.1"/>
    </source>
</evidence>
<accession>A0A562UMT4</accession>
<keyword evidence="1" id="KW-0812">Transmembrane</keyword>
<dbReference type="STRING" id="476157.GCA_001663155_01145"/>
<dbReference type="OrthoDB" id="5825388at2"/>
<feature type="transmembrane region" description="Helical" evidence="1">
    <location>
        <begin position="85"/>
        <end position="108"/>
    </location>
</feature>
<keyword evidence="1" id="KW-1133">Transmembrane helix</keyword>
<protein>
    <submittedName>
        <fullName evidence="3">Putative membrane protein</fullName>
    </submittedName>
</protein>
<feature type="transmembrane region" description="Helical" evidence="1">
    <location>
        <begin position="44"/>
        <end position="65"/>
    </location>
</feature>
<sequence length="230" mass="25290">MGRYLTPDQHKIVSDAVGAAELTTSGEIVTVLADRSDSYGDVTLLWSAVAGFTAMSIFALFPAWFMDLWDRLVVGPIFGGWGHEWSSGELASMTIALGLIAFAVMWLIQLWDPIKFAFVPAPLKTARAHDAAIKHFKVGAERRTHGRTGVLIYLSMQEHRAEIVADQPIAEKVPADVWGEAMADMLEQIKRGCTAEGMAAGVRDVGEVLAQHFPRDEDDQNELPDRLIEV</sequence>